<protein>
    <recommendedName>
        <fullName evidence="9">NAD(P)(+)--arginine ADP-ribosyltransferase</fullName>
        <ecNumber evidence="9">2.4.2.31</ecNumber>
    </recommendedName>
    <alternativeName>
        <fullName evidence="9">Mono(ADP-ribosyl)transferase</fullName>
    </alternativeName>
</protein>
<dbReference type="SUPFAM" id="SSF56399">
    <property type="entry name" value="ADP-ribosylation"/>
    <property type="match status" value="1"/>
</dbReference>
<dbReference type="EMBL" id="CAJOBC010005344">
    <property type="protein sequence ID" value="CAF3860712.1"/>
    <property type="molecule type" value="Genomic_DNA"/>
</dbReference>
<feature type="repeat" description="TPR" evidence="8">
    <location>
        <begin position="705"/>
        <end position="738"/>
    </location>
</feature>
<gene>
    <name evidence="12" type="ORF">GPM918_LOCUS18476</name>
    <name evidence="11" type="ORF">OVA965_LOCUS12510</name>
    <name evidence="14" type="ORF">SRO942_LOCUS18473</name>
    <name evidence="13" type="ORF">TMI583_LOCUS12514</name>
</gene>
<evidence type="ECO:0000313" key="15">
    <source>
        <dbReference type="Proteomes" id="UP000663829"/>
    </source>
</evidence>
<comment type="similarity">
    <text evidence="1 9">Belongs to the Arg-specific ADP-ribosyltransferase family.</text>
</comment>
<evidence type="ECO:0000313" key="11">
    <source>
        <dbReference type="EMBL" id="CAF0958499.1"/>
    </source>
</evidence>
<dbReference type="EMBL" id="CAJNOQ010005344">
    <property type="protein sequence ID" value="CAF1095352.1"/>
    <property type="molecule type" value="Genomic_DNA"/>
</dbReference>
<dbReference type="EMBL" id="CAJOBA010005047">
    <property type="protein sequence ID" value="CAF3731438.1"/>
    <property type="molecule type" value="Genomic_DNA"/>
</dbReference>
<evidence type="ECO:0000256" key="3">
    <source>
        <dbReference type="ARBA" id="ARBA00022679"/>
    </source>
</evidence>
<dbReference type="Pfam" id="PF13424">
    <property type="entry name" value="TPR_12"/>
    <property type="match status" value="3"/>
</dbReference>
<dbReference type="GO" id="GO:0016779">
    <property type="term" value="F:nucleotidyltransferase activity"/>
    <property type="evidence" value="ECO:0007669"/>
    <property type="project" value="UniProtKB-KW"/>
</dbReference>
<dbReference type="InterPro" id="IPR011990">
    <property type="entry name" value="TPR-like_helical_dom_sf"/>
</dbReference>
<proteinExistence type="inferred from homology"/>
<dbReference type="InterPro" id="IPR019734">
    <property type="entry name" value="TPR_rpt"/>
</dbReference>
<evidence type="ECO:0000256" key="9">
    <source>
        <dbReference type="RuleBase" id="RU361228"/>
    </source>
</evidence>
<keyword evidence="4" id="KW-0548">Nucleotidyltransferase</keyword>
<name>A0A814NQS7_9BILA</name>
<evidence type="ECO:0000313" key="12">
    <source>
        <dbReference type="EMBL" id="CAF1095352.1"/>
    </source>
</evidence>
<dbReference type="Gene3D" id="3.90.176.10">
    <property type="entry name" value="Toxin ADP-ribosyltransferase, Chain A, domain 1"/>
    <property type="match status" value="1"/>
</dbReference>
<dbReference type="PANTHER" id="PTHR45641:SF1">
    <property type="entry name" value="AAA+ ATPASE DOMAIN-CONTAINING PROTEIN"/>
    <property type="match status" value="1"/>
</dbReference>
<dbReference type="Proteomes" id="UP000682733">
    <property type="component" value="Unassembled WGS sequence"/>
</dbReference>
<dbReference type="PROSITE" id="PS51996">
    <property type="entry name" value="TR_MART"/>
    <property type="match status" value="1"/>
</dbReference>
<evidence type="ECO:0000256" key="5">
    <source>
        <dbReference type="ARBA" id="ARBA00022737"/>
    </source>
</evidence>
<dbReference type="InterPro" id="IPR000768">
    <property type="entry name" value="ART"/>
</dbReference>
<evidence type="ECO:0000256" key="7">
    <source>
        <dbReference type="ARBA" id="ARBA00047597"/>
    </source>
</evidence>
<dbReference type="Proteomes" id="UP000663829">
    <property type="component" value="Unassembled WGS sequence"/>
</dbReference>
<feature type="compositionally biased region" description="Polar residues" evidence="10">
    <location>
        <begin position="764"/>
        <end position="782"/>
    </location>
</feature>
<dbReference type="AlphaFoldDB" id="A0A814NQS7"/>
<dbReference type="SUPFAM" id="SSF48452">
    <property type="entry name" value="TPR-like"/>
    <property type="match status" value="2"/>
</dbReference>
<dbReference type="EMBL" id="CAJNOK010005042">
    <property type="protein sequence ID" value="CAF0958499.1"/>
    <property type="molecule type" value="Genomic_DNA"/>
</dbReference>
<dbReference type="Proteomes" id="UP000677228">
    <property type="component" value="Unassembled WGS sequence"/>
</dbReference>
<keyword evidence="15" id="KW-1185">Reference proteome</keyword>
<dbReference type="GO" id="GO:0106274">
    <property type="term" value="F:NAD+-protein-arginine ADP-ribosyltransferase activity"/>
    <property type="evidence" value="ECO:0007669"/>
    <property type="project" value="UniProtKB-EC"/>
</dbReference>
<evidence type="ECO:0000256" key="6">
    <source>
        <dbReference type="ARBA" id="ARBA00022803"/>
    </source>
</evidence>
<dbReference type="Proteomes" id="UP000681722">
    <property type="component" value="Unassembled WGS sequence"/>
</dbReference>
<evidence type="ECO:0000313" key="13">
    <source>
        <dbReference type="EMBL" id="CAF3731438.1"/>
    </source>
</evidence>
<evidence type="ECO:0000313" key="14">
    <source>
        <dbReference type="EMBL" id="CAF3860712.1"/>
    </source>
</evidence>
<feature type="repeat" description="TPR" evidence="8">
    <location>
        <begin position="581"/>
        <end position="614"/>
    </location>
</feature>
<evidence type="ECO:0000256" key="1">
    <source>
        <dbReference type="ARBA" id="ARBA00009558"/>
    </source>
</evidence>
<accession>A0A814NQS7</accession>
<comment type="catalytic activity">
    <reaction evidence="7 9">
        <text>L-arginyl-[protein] + NAD(+) = N(omega)-(ADP-D-ribosyl)-L-arginyl-[protein] + nicotinamide + H(+)</text>
        <dbReference type="Rhea" id="RHEA:19149"/>
        <dbReference type="Rhea" id="RHEA-COMP:10532"/>
        <dbReference type="Rhea" id="RHEA-COMP:15087"/>
        <dbReference type="ChEBI" id="CHEBI:15378"/>
        <dbReference type="ChEBI" id="CHEBI:17154"/>
        <dbReference type="ChEBI" id="CHEBI:29965"/>
        <dbReference type="ChEBI" id="CHEBI:57540"/>
        <dbReference type="ChEBI" id="CHEBI:142554"/>
        <dbReference type="EC" id="2.4.2.31"/>
    </reaction>
</comment>
<dbReference type="PANTHER" id="PTHR45641">
    <property type="entry name" value="TETRATRICOPEPTIDE REPEAT PROTEIN (AFU_ORTHOLOGUE AFUA_6G03870)"/>
    <property type="match status" value="1"/>
</dbReference>
<keyword evidence="2 9" id="KW-0328">Glycosyltransferase</keyword>
<sequence length="804" mass="94028">MTATEATNSLLALKRTIFSPTVPVPILEDFIVIWLDSNINTSDECLETQVRLRSIINYLKVFDNTNECLLYLSSIKNEKIFLIVSGALGEIVVPLLQNSPQILSIFIFCENKEKHEQWSRSYSNIHGIFTKLSALLNDLEQDALLHKVDMTPMSVFNVNATEASVRDLKVENASFMWFQLLIDILLRLPQSVNAKKDLLDESRVYYRNNEKELEKVDEFEEYYESTNAIFWYTRDCFLFRLLNKALRTQDIDIIFKFRFFITDLYQQLKELHSTYIQSLSTDKVVVYRGQGMTREELEKIEKNVGGLISMNSFISTTLDKKAASVFAGPNRTDMEAVLFEVEISNIKSHKPFADIKKFSNMEDEEEILISIGSVYRILSVEQTADLWYVKLLMNDKEDMALKELIQYYKDDIGEETTLITLGDYLLDLGEFTKAERYYTLLLKELPLTEHPDIEQIYNNIGVIYCNKCDYENALKYHHMTLELRLKYLSDDDSSLILTYANIGSVYHMKKDYLRALEYHQKAISIWLQSIEELNHPTLASLYNNIAEVYRELENYNEALSYFYKTLYINLICLPLNHPDLSTNHNNIGLIYKQQNNYLLAAEHFEKALQIQLISLPDNHPSFLSIYNNIAQLYNEQCLYTRAIDNFEKAYKCQVNIIPFDQHNLAEIHNNVAFCYEQMDNYQMAFENYQSALNIYIPLNDYLSMSMIYNNMGTLYTKQKELDKAFEFYRKSLQLLEVLPDTDLHVEMVKNAIKKIKPEDIFRQEPNSKSNVGTTSNSAINRQSRGRDNRCRTTAQRRRRWCACW</sequence>
<organism evidence="12 15">
    <name type="scientific">Didymodactylos carnosus</name>
    <dbReference type="NCBI Taxonomy" id="1234261"/>
    <lineage>
        <taxon>Eukaryota</taxon>
        <taxon>Metazoa</taxon>
        <taxon>Spiralia</taxon>
        <taxon>Gnathifera</taxon>
        <taxon>Rotifera</taxon>
        <taxon>Eurotatoria</taxon>
        <taxon>Bdelloidea</taxon>
        <taxon>Philodinida</taxon>
        <taxon>Philodinidae</taxon>
        <taxon>Didymodactylos</taxon>
    </lineage>
</organism>
<dbReference type="Gene3D" id="1.25.40.10">
    <property type="entry name" value="Tetratricopeptide repeat domain"/>
    <property type="match status" value="3"/>
</dbReference>
<keyword evidence="6 8" id="KW-0802">TPR repeat</keyword>
<feature type="repeat" description="TPR" evidence="8">
    <location>
        <begin position="539"/>
        <end position="572"/>
    </location>
</feature>
<evidence type="ECO:0000256" key="8">
    <source>
        <dbReference type="PROSITE-ProRule" id="PRU00339"/>
    </source>
</evidence>
<keyword evidence="9" id="KW-0520">NAD</keyword>
<dbReference type="EC" id="2.4.2.31" evidence="9"/>
<keyword evidence="5" id="KW-0677">Repeat</keyword>
<dbReference type="PROSITE" id="PS50293">
    <property type="entry name" value="TPR_REGION"/>
    <property type="match status" value="1"/>
</dbReference>
<dbReference type="PROSITE" id="PS50005">
    <property type="entry name" value="TPR"/>
    <property type="match status" value="4"/>
</dbReference>
<evidence type="ECO:0000256" key="4">
    <source>
        <dbReference type="ARBA" id="ARBA00022695"/>
    </source>
</evidence>
<evidence type="ECO:0000256" key="10">
    <source>
        <dbReference type="SAM" id="MobiDB-lite"/>
    </source>
</evidence>
<dbReference type="Pfam" id="PF01129">
    <property type="entry name" value="ART"/>
    <property type="match status" value="1"/>
</dbReference>
<evidence type="ECO:0000256" key="2">
    <source>
        <dbReference type="ARBA" id="ARBA00022676"/>
    </source>
</evidence>
<feature type="repeat" description="TPR" evidence="8">
    <location>
        <begin position="496"/>
        <end position="529"/>
    </location>
</feature>
<keyword evidence="9" id="KW-0521">NADP</keyword>
<feature type="region of interest" description="Disordered" evidence="10">
    <location>
        <begin position="763"/>
        <end position="791"/>
    </location>
</feature>
<reference evidence="12" key="1">
    <citation type="submission" date="2021-02" db="EMBL/GenBank/DDBJ databases">
        <authorList>
            <person name="Nowell W R."/>
        </authorList>
    </citation>
    <scope>NUCLEOTIDE SEQUENCE</scope>
</reference>
<comment type="caution">
    <text evidence="12">The sequence shown here is derived from an EMBL/GenBank/DDBJ whole genome shotgun (WGS) entry which is preliminary data.</text>
</comment>
<dbReference type="SMART" id="SM00028">
    <property type="entry name" value="TPR"/>
    <property type="match status" value="8"/>
</dbReference>
<keyword evidence="3 9" id="KW-0808">Transferase</keyword>